<dbReference type="EMBL" id="JABANO010002390">
    <property type="protein sequence ID" value="KAF4757664.1"/>
    <property type="molecule type" value="Genomic_DNA"/>
</dbReference>
<evidence type="ECO:0000313" key="2">
    <source>
        <dbReference type="EMBL" id="KAF4757664.1"/>
    </source>
</evidence>
<proteinExistence type="predicted"/>
<feature type="domain" description="C2H2-type" evidence="1">
    <location>
        <begin position="100"/>
        <end position="123"/>
    </location>
</feature>
<dbReference type="InterPro" id="IPR013087">
    <property type="entry name" value="Znf_C2H2_type"/>
</dbReference>
<reference evidence="2 3" key="1">
    <citation type="submission" date="2020-04" db="EMBL/GenBank/DDBJ databases">
        <title>Perkinsus olseni comparative genomics.</title>
        <authorList>
            <person name="Bogema D.R."/>
        </authorList>
    </citation>
    <scope>NUCLEOTIDE SEQUENCE [LARGE SCALE GENOMIC DNA]</scope>
    <source>
        <strain evidence="2 3">ATCC PRA-207</strain>
    </source>
</reference>
<feature type="non-terminal residue" evidence="2">
    <location>
        <position position="139"/>
    </location>
</feature>
<name>A0A7J6UK84_PEROL</name>
<dbReference type="SMART" id="SM00355">
    <property type="entry name" value="ZnF_C2H2"/>
    <property type="match status" value="1"/>
</dbReference>
<comment type="caution">
    <text evidence="2">The sequence shown here is derived from an EMBL/GenBank/DDBJ whole genome shotgun (WGS) entry which is preliminary data.</text>
</comment>
<protein>
    <recommendedName>
        <fullName evidence="1">C2H2-type domain-containing protein</fullName>
    </recommendedName>
</protein>
<dbReference type="AlphaFoldDB" id="A0A7J6UK84"/>
<keyword evidence="3" id="KW-1185">Reference proteome</keyword>
<accession>A0A7J6UK84</accession>
<dbReference type="PROSITE" id="PS00028">
    <property type="entry name" value="ZINC_FINGER_C2H2_1"/>
    <property type="match status" value="1"/>
</dbReference>
<organism evidence="2 3">
    <name type="scientific">Perkinsus olseni</name>
    <name type="common">Perkinsus atlanticus</name>
    <dbReference type="NCBI Taxonomy" id="32597"/>
    <lineage>
        <taxon>Eukaryota</taxon>
        <taxon>Sar</taxon>
        <taxon>Alveolata</taxon>
        <taxon>Perkinsozoa</taxon>
        <taxon>Perkinsea</taxon>
        <taxon>Perkinsida</taxon>
        <taxon>Perkinsidae</taxon>
        <taxon>Perkinsus</taxon>
    </lineage>
</organism>
<evidence type="ECO:0000259" key="1">
    <source>
        <dbReference type="PROSITE" id="PS00028"/>
    </source>
</evidence>
<sequence>MVSEEVAANMLRLVLSKDVDYSFGGIISAVRKGCWLSSLKGDLARLSNTKDAVTGRVKSEIDTFFKEKHAVEVPDPVVAGAIIDGRTAVSAILEGRVEVCPMADCEYTCGSRKTLNRHIRDVHLFEEDEDKDINVTYCP</sequence>
<dbReference type="Proteomes" id="UP000553632">
    <property type="component" value="Unassembled WGS sequence"/>
</dbReference>
<gene>
    <name evidence="2" type="ORF">FOZ63_028660</name>
</gene>
<evidence type="ECO:0000313" key="3">
    <source>
        <dbReference type="Proteomes" id="UP000553632"/>
    </source>
</evidence>